<feature type="domain" description="Polysaccharide chain length determinant N-terminal" evidence="8">
    <location>
        <begin position="25"/>
        <end position="115"/>
    </location>
</feature>
<gene>
    <name evidence="9" type="ORF">SAMN04488568_11210</name>
</gene>
<evidence type="ECO:0000256" key="2">
    <source>
        <dbReference type="ARBA" id="ARBA00022475"/>
    </source>
</evidence>
<evidence type="ECO:0000256" key="4">
    <source>
        <dbReference type="ARBA" id="ARBA00022989"/>
    </source>
</evidence>
<accession>A0A1G9THT4</accession>
<keyword evidence="4 7" id="KW-1133">Transmembrane helix</keyword>
<dbReference type="AlphaFoldDB" id="A0A1G9THT4"/>
<keyword evidence="5 7" id="KW-0472">Membrane</keyword>
<organism evidence="9 10">
    <name type="scientific">Maricaulis salignorans</name>
    <dbReference type="NCBI Taxonomy" id="144026"/>
    <lineage>
        <taxon>Bacteria</taxon>
        <taxon>Pseudomonadati</taxon>
        <taxon>Pseudomonadota</taxon>
        <taxon>Alphaproteobacteria</taxon>
        <taxon>Maricaulales</taxon>
        <taxon>Maricaulaceae</taxon>
        <taxon>Maricaulis</taxon>
    </lineage>
</organism>
<dbReference type="EMBL" id="FNHG01000012">
    <property type="protein sequence ID" value="SDM47326.1"/>
    <property type="molecule type" value="Genomic_DNA"/>
</dbReference>
<keyword evidence="10" id="KW-1185">Reference proteome</keyword>
<evidence type="ECO:0000259" key="8">
    <source>
        <dbReference type="Pfam" id="PF02706"/>
    </source>
</evidence>
<dbReference type="PANTHER" id="PTHR32309:SF31">
    <property type="entry name" value="CAPSULAR EXOPOLYSACCHARIDE FAMILY"/>
    <property type="match status" value="1"/>
</dbReference>
<comment type="subcellular location">
    <subcellularLocation>
        <location evidence="1">Cell membrane</location>
        <topology evidence="1">Multi-pass membrane protein</topology>
    </subcellularLocation>
</comment>
<feature type="transmembrane region" description="Helical" evidence="7">
    <location>
        <begin position="435"/>
        <end position="458"/>
    </location>
</feature>
<dbReference type="GO" id="GO:0005886">
    <property type="term" value="C:plasma membrane"/>
    <property type="evidence" value="ECO:0007669"/>
    <property type="project" value="UniProtKB-SubCell"/>
</dbReference>
<evidence type="ECO:0000256" key="1">
    <source>
        <dbReference type="ARBA" id="ARBA00004651"/>
    </source>
</evidence>
<evidence type="ECO:0000256" key="3">
    <source>
        <dbReference type="ARBA" id="ARBA00022692"/>
    </source>
</evidence>
<evidence type="ECO:0000256" key="6">
    <source>
        <dbReference type="SAM" id="MobiDB-lite"/>
    </source>
</evidence>
<dbReference type="PANTHER" id="PTHR32309">
    <property type="entry name" value="TYROSINE-PROTEIN KINASE"/>
    <property type="match status" value="1"/>
</dbReference>
<keyword evidence="2" id="KW-1003">Cell membrane</keyword>
<sequence>MTRDQDIAGSNEGRVTGLGSGARGDLDLFDVIALAWSEKGFIALIFALLFAIGVALSLTMLKPSYEARSSLMILQDDNPTPATAGAGGAFTLAQVMQSESQLLSSATVLRRALAEIGPGAVLGAGAGSDATTSALRAMSNSFSLSREPNSTAINASYTADTADRSALVLNAIIDAYLDYREEVLIETGVRGLSVRREQANAAVEDAQAARDAFLLRHDLSNFEIEQQTTDALVGNLTDRVNTSSANRDSALAGAQAIRERLRSVPENIELYVENGVDAVLLDRQSERARLLARYQTGAPAVIALDREIAAIEAFLASGASDGRGQSRTGPNPVRQSLETDLATREANARAEASMLAALEQQLRVNRDEAARLRQLEPEFTRLEQNVVAAEEAAAIVAGQEATASARRSSTLGGADAVRLIDRAMPPLQAKSMKKLGLIAAFVLAAGVALFAGLMRGYWRVYIAAGGIPATTSTRQSAPTSAAEVAAPRHPANDLPADIPILARVAERTA</sequence>
<feature type="region of interest" description="Disordered" evidence="6">
    <location>
        <begin position="471"/>
        <end position="490"/>
    </location>
</feature>
<reference evidence="9 10" key="1">
    <citation type="submission" date="2016-10" db="EMBL/GenBank/DDBJ databases">
        <authorList>
            <person name="de Groot N.N."/>
        </authorList>
    </citation>
    <scope>NUCLEOTIDE SEQUENCE [LARGE SCALE GENOMIC DNA]</scope>
    <source>
        <strain evidence="9 10">DSM 16077</strain>
    </source>
</reference>
<dbReference type="STRING" id="144026.SAMN04488568_11210"/>
<name>A0A1G9THT4_9PROT</name>
<dbReference type="InterPro" id="IPR050445">
    <property type="entry name" value="Bact_polysacc_biosynth/exp"/>
</dbReference>
<evidence type="ECO:0000256" key="7">
    <source>
        <dbReference type="SAM" id="Phobius"/>
    </source>
</evidence>
<dbReference type="InterPro" id="IPR003856">
    <property type="entry name" value="LPS_length_determ_N"/>
</dbReference>
<dbReference type="OrthoDB" id="7250902at2"/>
<dbReference type="Pfam" id="PF02706">
    <property type="entry name" value="Wzz"/>
    <property type="match status" value="1"/>
</dbReference>
<protein>
    <submittedName>
        <fullName evidence="9">Uncharacterized protein involved in exopolysaccharide biosynthesis</fullName>
    </submittedName>
</protein>
<evidence type="ECO:0000313" key="10">
    <source>
        <dbReference type="Proteomes" id="UP000199759"/>
    </source>
</evidence>
<keyword evidence="3 7" id="KW-0812">Transmembrane</keyword>
<feature type="transmembrane region" description="Helical" evidence="7">
    <location>
        <begin position="41"/>
        <end position="61"/>
    </location>
</feature>
<evidence type="ECO:0000313" key="9">
    <source>
        <dbReference type="EMBL" id="SDM47326.1"/>
    </source>
</evidence>
<evidence type="ECO:0000256" key="5">
    <source>
        <dbReference type="ARBA" id="ARBA00023136"/>
    </source>
</evidence>
<proteinExistence type="predicted"/>
<dbReference type="RefSeq" id="WP_091770367.1">
    <property type="nucleotide sequence ID" value="NZ_FNHG01000012.1"/>
</dbReference>
<dbReference type="Proteomes" id="UP000199759">
    <property type="component" value="Unassembled WGS sequence"/>
</dbReference>